<gene>
    <name evidence="1" type="ORF">GFB47_14085</name>
</gene>
<evidence type="ECO:0000313" key="2">
    <source>
        <dbReference type="Proteomes" id="UP000348942"/>
    </source>
</evidence>
<organism evidence="1 2">
    <name type="scientific">Vibrio algicola</name>
    <dbReference type="NCBI Taxonomy" id="2662262"/>
    <lineage>
        <taxon>Bacteria</taxon>
        <taxon>Pseudomonadati</taxon>
        <taxon>Pseudomonadota</taxon>
        <taxon>Gammaproteobacteria</taxon>
        <taxon>Vibrionales</taxon>
        <taxon>Vibrionaceae</taxon>
        <taxon>Vibrio</taxon>
    </lineage>
</organism>
<name>A0A5Q0TJL4_9VIBR</name>
<dbReference type="RefSeq" id="WP_153448679.1">
    <property type="nucleotide sequence ID" value="NZ_CP045700.1"/>
</dbReference>
<reference evidence="1 2" key="1">
    <citation type="submission" date="2019-10" db="EMBL/GenBank/DDBJ databases">
        <title>Vibrio sp. nov., isolated from Coralline algae surface.</title>
        <authorList>
            <person name="Geng Y."/>
            <person name="Zhang X."/>
        </authorList>
    </citation>
    <scope>NUCLEOTIDE SEQUENCE [LARGE SCALE GENOMIC DNA]</scope>
    <source>
        <strain evidence="1 2">SM1977</strain>
    </source>
</reference>
<keyword evidence="2" id="KW-1185">Reference proteome</keyword>
<dbReference type="AlphaFoldDB" id="A0A5Q0TJL4"/>
<dbReference type="Proteomes" id="UP000348942">
    <property type="component" value="Chromosome 2"/>
</dbReference>
<proteinExistence type="predicted"/>
<accession>A0A5Q0TJL4</accession>
<protein>
    <submittedName>
        <fullName evidence="1">Uncharacterized protein</fullName>
    </submittedName>
</protein>
<dbReference type="EMBL" id="CP045700">
    <property type="protein sequence ID" value="QGA66546.1"/>
    <property type="molecule type" value="Genomic_DNA"/>
</dbReference>
<evidence type="ECO:0000313" key="1">
    <source>
        <dbReference type="EMBL" id="QGA66546.1"/>
    </source>
</evidence>
<sequence length="186" mass="21345">MWVIGSDTTQVSHNAGKRISVISIGANMTPKQRSAAASWAYSLERQSRNAIGRQTALSLVEQCHDYLSADIDRELWAINTIEGLERLSQQQTEAEAVHRDEKVEPDQIRRLNYAIARLRNRQKKAIGIERKQTLAESIIALQKYRDSLKEGVNETLPDDPDMRREALFNKGVGRYITTQPRRIRWM</sequence>